<evidence type="ECO:0000313" key="3">
    <source>
        <dbReference type="EMBL" id="CAH1975548.1"/>
    </source>
</evidence>
<evidence type="ECO:0000313" key="4">
    <source>
        <dbReference type="Proteomes" id="UP001152888"/>
    </source>
</evidence>
<comment type="caution">
    <text evidence="3">The sequence shown here is derived from an EMBL/GenBank/DDBJ whole genome shotgun (WGS) entry which is preliminary data.</text>
</comment>
<feature type="compositionally biased region" description="Acidic residues" evidence="1">
    <location>
        <begin position="361"/>
        <end position="378"/>
    </location>
</feature>
<reference evidence="3" key="1">
    <citation type="submission" date="2022-03" db="EMBL/GenBank/DDBJ databases">
        <authorList>
            <person name="Sayadi A."/>
        </authorList>
    </citation>
    <scope>NUCLEOTIDE SEQUENCE</scope>
</reference>
<evidence type="ECO:0000256" key="1">
    <source>
        <dbReference type="SAM" id="MobiDB-lite"/>
    </source>
</evidence>
<sequence>MKKWKLDSFTPHQIKSIREIIYNFYMMEKKLPTLKGIRQKILDRGVLSEDVAELSISTLSRLLKKIGFKWQKMQDKRKVLCESYDIRAKRIKFLKKIIEFRKEGRNIVYTDETYIHSSHVKDKGWYDGSDKNLKKPISKGQRLIIVHAGGEKGFVQNGLLIFKSGTKTGDYHNEMNSKNFMIWVERQLLPNLPERSVLVVDNASYHNVPIKKNITTATRKAEMINWLETNGIPADPKLTKPELYKIISENKFRFPIKYRLDELLEKDGHCVLRLPPYHPELNPIEKIWALVKNWVAARNTTFRLPDTEALARQKFEEVTEQEWFNICQHVRKYENELIEKEHLLDEAVENLVFTVNTGSSEESEEGWDDDEAASEDELGCSILESDSSEQNDDVM</sequence>
<feature type="domain" description="Tc1-like transposase DDE" evidence="2">
    <location>
        <begin position="107"/>
        <end position="298"/>
    </location>
</feature>
<dbReference type="OrthoDB" id="8190933at2759"/>
<feature type="region of interest" description="Disordered" evidence="1">
    <location>
        <begin position="358"/>
        <end position="395"/>
    </location>
</feature>
<dbReference type="PANTHER" id="PTHR33939:SF1">
    <property type="entry name" value="DUF4371 DOMAIN-CONTAINING PROTEIN"/>
    <property type="match status" value="1"/>
</dbReference>
<keyword evidence="4" id="KW-1185">Reference proteome</keyword>
<dbReference type="GO" id="GO:0003676">
    <property type="term" value="F:nucleic acid binding"/>
    <property type="evidence" value="ECO:0007669"/>
    <property type="project" value="InterPro"/>
</dbReference>
<dbReference type="Gene3D" id="3.30.420.10">
    <property type="entry name" value="Ribonuclease H-like superfamily/Ribonuclease H"/>
    <property type="match status" value="1"/>
</dbReference>
<protein>
    <recommendedName>
        <fullName evidence="2">Tc1-like transposase DDE domain-containing protein</fullName>
    </recommendedName>
</protein>
<organism evidence="3 4">
    <name type="scientific">Acanthoscelides obtectus</name>
    <name type="common">Bean weevil</name>
    <name type="synonym">Bruchus obtectus</name>
    <dbReference type="NCBI Taxonomy" id="200917"/>
    <lineage>
        <taxon>Eukaryota</taxon>
        <taxon>Metazoa</taxon>
        <taxon>Ecdysozoa</taxon>
        <taxon>Arthropoda</taxon>
        <taxon>Hexapoda</taxon>
        <taxon>Insecta</taxon>
        <taxon>Pterygota</taxon>
        <taxon>Neoptera</taxon>
        <taxon>Endopterygota</taxon>
        <taxon>Coleoptera</taxon>
        <taxon>Polyphaga</taxon>
        <taxon>Cucujiformia</taxon>
        <taxon>Chrysomeloidea</taxon>
        <taxon>Chrysomelidae</taxon>
        <taxon>Bruchinae</taxon>
        <taxon>Bruchini</taxon>
        <taxon>Acanthoscelides</taxon>
    </lineage>
</organism>
<feature type="compositionally biased region" description="Acidic residues" evidence="1">
    <location>
        <begin position="386"/>
        <end position="395"/>
    </location>
</feature>
<dbReference type="Proteomes" id="UP001152888">
    <property type="component" value="Unassembled WGS sequence"/>
</dbReference>
<dbReference type="AlphaFoldDB" id="A0A9P0KIN8"/>
<accession>A0A9P0KIN8</accession>
<dbReference type="PANTHER" id="PTHR33939">
    <property type="entry name" value="PROTEIN CBG22215"/>
    <property type="match status" value="1"/>
</dbReference>
<dbReference type="Pfam" id="PF13358">
    <property type="entry name" value="DDE_3"/>
    <property type="match status" value="1"/>
</dbReference>
<evidence type="ECO:0000259" key="2">
    <source>
        <dbReference type="Pfam" id="PF13358"/>
    </source>
</evidence>
<name>A0A9P0KIN8_ACAOB</name>
<dbReference type="InterPro" id="IPR036397">
    <property type="entry name" value="RNaseH_sf"/>
</dbReference>
<dbReference type="InterPro" id="IPR038717">
    <property type="entry name" value="Tc1-like_DDE_dom"/>
</dbReference>
<proteinExistence type="predicted"/>
<gene>
    <name evidence="3" type="ORF">ACAOBT_LOCUS11652</name>
</gene>
<dbReference type="EMBL" id="CAKOFQ010006837">
    <property type="protein sequence ID" value="CAH1975548.1"/>
    <property type="molecule type" value="Genomic_DNA"/>
</dbReference>